<protein>
    <submittedName>
        <fullName evidence="2">Poly(3-hydroxybutyrate) depolymerase</fullName>
    </submittedName>
</protein>
<dbReference type="Proteomes" id="UP000321192">
    <property type="component" value="Unassembled WGS sequence"/>
</dbReference>
<dbReference type="RefSeq" id="WP_004326219.1">
    <property type="nucleotide sequence ID" value="NZ_SSFD01000350.1"/>
</dbReference>
<proteinExistence type="predicted"/>
<dbReference type="EMBL" id="SSFD01000350">
    <property type="protein sequence ID" value="TXH79453.1"/>
    <property type="molecule type" value="Genomic_DNA"/>
</dbReference>
<dbReference type="SUPFAM" id="SSF53474">
    <property type="entry name" value="alpha/beta-Hydrolases"/>
    <property type="match status" value="1"/>
</dbReference>
<dbReference type="InterPro" id="IPR029058">
    <property type="entry name" value="AB_hydrolase_fold"/>
</dbReference>
<name>A0A5C7S798_THASP</name>
<dbReference type="Gene3D" id="3.40.50.1820">
    <property type="entry name" value="alpha/beta hydrolase"/>
    <property type="match status" value="2"/>
</dbReference>
<dbReference type="AlphaFoldDB" id="A0A5C7S798"/>
<reference evidence="2 3" key="1">
    <citation type="submission" date="2018-09" db="EMBL/GenBank/DDBJ databases">
        <title>Metagenome Assembled Genomes from an Advanced Water Purification Facility.</title>
        <authorList>
            <person name="Stamps B.W."/>
            <person name="Spear J.R."/>
        </authorList>
    </citation>
    <scope>NUCLEOTIDE SEQUENCE [LARGE SCALE GENOMIC DNA]</scope>
    <source>
        <strain evidence="2">Bin_27_1</strain>
    </source>
</reference>
<feature type="signal peptide" evidence="1">
    <location>
        <begin position="1"/>
        <end position="29"/>
    </location>
</feature>
<dbReference type="PANTHER" id="PTHR42972:SF8">
    <property type="entry name" value="POLYHYDROXYBUTYRATE DEPOLYMERASE"/>
    <property type="match status" value="1"/>
</dbReference>
<evidence type="ECO:0000313" key="2">
    <source>
        <dbReference type="EMBL" id="TXH79453.1"/>
    </source>
</evidence>
<comment type="caution">
    <text evidence="2">The sequence shown here is derived from an EMBL/GenBank/DDBJ whole genome shotgun (WGS) entry which is preliminary data.</text>
</comment>
<evidence type="ECO:0000313" key="3">
    <source>
        <dbReference type="Proteomes" id="UP000321192"/>
    </source>
</evidence>
<gene>
    <name evidence="2" type="ORF">E6Q80_20500</name>
</gene>
<evidence type="ECO:0000256" key="1">
    <source>
        <dbReference type="SAM" id="SignalP"/>
    </source>
</evidence>
<dbReference type="PANTHER" id="PTHR42972">
    <property type="entry name" value="TOL-PAL SYSTEM PROTEIN TOLB"/>
    <property type="match status" value="1"/>
</dbReference>
<feature type="chain" id="PRO_5022780656" evidence="1">
    <location>
        <begin position="30"/>
        <end position="375"/>
    </location>
</feature>
<accession>A0A5C7S798</accession>
<keyword evidence="1" id="KW-0732">Signal</keyword>
<sequence>MSKRLHPLSSLLRAAASLAAAAVAAIALAAPPGALPALNIAIEDTSVSGISSGGFMSVQMQVAHSGIVRGAGVVAGGPYYCAQDSVLKATTECSCTGAPTLSCKVGEASTAVPELVAATRAFRAEGRIDDPAQIARQRVVTVVGGKDALVPAAITRQLHGYYDAFGLPAAALKPVTLDAAGHTMPTTAYGGACGTTDEPYIGSCGFEAAHAILEWIYGPDVAPPRTTPTPAGRFVEFDQRAYIPATGFFSHLWGTGLDKTGWVYIPPACAAGERCRLHVVFHGCKQGQSFLPLRRPPDGGLYNGTTFVRNTGYDRWADTNRLVVLFPQAVSIPWKNPNGCWDWWGYTDAHYATRDGIQIRSVRAMIERLASGRHD</sequence>
<organism evidence="2 3">
    <name type="scientific">Thauera aminoaromatica</name>
    <dbReference type="NCBI Taxonomy" id="164330"/>
    <lineage>
        <taxon>Bacteria</taxon>
        <taxon>Pseudomonadati</taxon>
        <taxon>Pseudomonadota</taxon>
        <taxon>Betaproteobacteria</taxon>
        <taxon>Rhodocyclales</taxon>
        <taxon>Zoogloeaceae</taxon>
        <taxon>Thauera</taxon>
    </lineage>
</organism>